<dbReference type="PROSITE" id="PS00107">
    <property type="entry name" value="PROTEIN_KINASE_ATP"/>
    <property type="match status" value="1"/>
</dbReference>
<dbReference type="InterPro" id="IPR017441">
    <property type="entry name" value="Protein_kinase_ATP_BS"/>
</dbReference>
<dbReference type="GO" id="GO:0030154">
    <property type="term" value="P:cell differentiation"/>
    <property type="evidence" value="ECO:0007669"/>
    <property type="project" value="TreeGrafter"/>
</dbReference>
<dbReference type="STRING" id="312017.I7MH83"/>
<dbReference type="InterPro" id="IPR008271">
    <property type="entry name" value="Ser/Thr_kinase_AS"/>
</dbReference>
<feature type="compositionally biased region" description="Polar residues" evidence="9">
    <location>
        <begin position="1"/>
        <end position="22"/>
    </location>
</feature>
<evidence type="ECO:0000256" key="2">
    <source>
        <dbReference type="ARBA" id="ARBA00022527"/>
    </source>
</evidence>
<keyword evidence="2 8" id="KW-0723">Serine/threonine-protein kinase</keyword>
<dbReference type="InterPro" id="IPR039192">
    <property type="entry name" value="STKc_GSK3"/>
</dbReference>
<protein>
    <submittedName>
        <fullName evidence="11">Glycogen synthase kinase-3</fullName>
    </submittedName>
</protein>
<dbReference type="InterPro" id="IPR050591">
    <property type="entry name" value="GSK-3"/>
</dbReference>
<feature type="domain" description="Protein kinase" evidence="10">
    <location>
        <begin position="60"/>
        <end position="346"/>
    </location>
</feature>
<dbReference type="AlphaFoldDB" id="I7MH83"/>
<gene>
    <name evidence="11" type="ORF">TTHERM_00579320</name>
</gene>
<keyword evidence="4 7" id="KW-0547">Nucleotide-binding</keyword>
<dbReference type="RefSeq" id="XP_001022933.3">
    <property type="nucleotide sequence ID" value="XM_001022933.3"/>
</dbReference>
<evidence type="ECO:0000256" key="1">
    <source>
        <dbReference type="ARBA" id="ARBA00005527"/>
    </source>
</evidence>
<keyword evidence="12" id="KW-1185">Reference proteome</keyword>
<keyword evidence="5 11" id="KW-0418">Kinase</keyword>
<dbReference type="Proteomes" id="UP000009168">
    <property type="component" value="Unassembled WGS sequence"/>
</dbReference>
<evidence type="ECO:0000259" key="10">
    <source>
        <dbReference type="PROSITE" id="PS50011"/>
    </source>
</evidence>
<proteinExistence type="inferred from homology"/>
<dbReference type="FunFam" id="1.10.510.10:FF:000082">
    <property type="entry name" value="Shaggy-related protein kinase kappa"/>
    <property type="match status" value="1"/>
</dbReference>
<name>I7MH83_TETTS</name>
<dbReference type="CDD" id="cd14137">
    <property type="entry name" value="STKc_GSK3"/>
    <property type="match status" value="1"/>
</dbReference>
<feature type="binding site" evidence="7">
    <location>
        <position position="90"/>
    </location>
    <ligand>
        <name>ATP</name>
        <dbReference type="ChEBI" id="CHEBI:30616"/>
    </ligand>
</feature>
<dbReference type="GO" id="GO:0005634">
    <property type="term" value="C:nucleus"/>
    <property type="evidence" value="ECO:0007669"/>
    <property type="project" value="TreeGrafter"/>
</dbReference>
<evidence type="ECO:0000256" key="3">
    <source>
        <dbReference type="ARBA" id="ARBA00022679"/>
    </source>
</evidence>
<reference evidence="12" key="1">
    <citation type="journal article" date="2006" name="PLoS Biol.">
        <title>Macronuclear genome sequence of the ciliate Tetrahymena thermophila, a model eukaryote.</title>
        <authorList>
            <person name="Eisen J.A."/>
            <person name="Coyne R.S."/>
            <person name="Wu M."/>
            <person name="Wu D."/>
            <person name="Thiagarajan M."/>
            <person name="Wortman J.R."/>
            <person name="Badger J.H."/>
            <person name="Ren Q."/>
            <person name="Amedeo P."/>
            <person name="Jones K.M."/>
            <person name="Tallon L.J."/>
            <person name="Delcher A.L."/>
            <person name="Salzberg S.L."/>
            <person name="Silva J.C."/>
            <person name="Haas B.J."/>
            <person name="Majoros W.H."/>
            <person name="Farzad M."/>
            <person name="Carlton J.M."/>
            <person name="Smith R.K. Jr."/>
            <person name="Garg J."/>
            <person name="Pearlman R.E."/>
            <person name="Karrer K.M."/>
            <person name="Sun L."/>
            <person name="Manning G."/>
            <person name="Elde N.C."/>
            <person name="Turkewitz A.P."/>
            <person name="Asai D.J."/>
            <person name="Wilkes D.E."/>
            <person name="Wang Y."/>
            <person name="Cai H."/>
            <person name="Collins K."/>
            <person name="Stewart B.A."/>
            <person name="Lee S.R."/>
            <person name="Wilamowska K."/>
            <person name="Weinberg Z."/>
            <person name="Ruzzo W.L."/>
            <person name="Wloga D."/>
            <person name="Gaertig J."/>
            <person name="Frankel J."/>
            <person name="Tsao C.-C."/>
            <person name="Gorovsky M.A."/>
            <person name="Keeling P.J."/>
            <person name="Waller R.F."/>
            <person name="Patron N.J."/>
            <person name="Cherry J.M."/>
            <person name="Stover N.A."/>
            <person name="Krieger C.J."/>
            <person name="del Toro C."/>
            <person name="Ryder H.F."/>
            <person name="Williamson S.C."/>
            <person name="Barbeau R.A."/>
            <person name="Hamilton E.P."/>
            <person name="Orias E."/>
        </authorList>
    </citation>
    <scope>NUCLEOTIDE SEQUENCE [LARGE SCALE GENOMIC DNA]</scope>
    <source>
        <strain evidence="12">SB210</strain>
    </source>
</reference>
<dbReference type="PANTHER" id="PTHR24057:SF0">
    <property type="entry name" value="PROTEIN KINASE SHAGGY-RELATED"/>
    <property type="match status" value="1"/>
</dbReference>
<dbReference type="GO" id="GO:0005524">
    <property type="term" value="F:ATP binding"/>
    <property type="evidence" value="ECO:0007669"/>
    <property type="project" value="UniProtKB-UniRule"/>
</dbReference>
<dbReference type="PANTHER" id="PTHR24057">
    <property type="entry name" value="GLYCOGEN SYNTHASE KINASE-3 ALPHA"/>
    <property type="match status" value="1"/>
</dbReference>
<evidence type="ECO:0000256" key="4">
    <source>
        <dbReference type="ARBA" id="ARBA00022741"/>
    </source>
</evidence>
<dbReference type="SMART" id="SM00220">
    <property type="entry name" value="S_TKc"/>
    <property type="match status" value="1"/>
</dbReference>
<dbReference type="GO" id="GO:0007165">
    <property type="term" value="P:signal transduction"/>
    <property type="evidence" value="ECO:0007669"/>
    <property type="project" value="TreeGrafter"/>
</dbReference>
<dbReference type="PROSITE" id="PS00108">
    <property type="entry name" value="PROTEIN_KINASE_ST"/>
    <property type="match status" value="1"/>
</dbReference>
<dbReference type="KEGG" id="tet:TTHERM_00579320"/>
<dbReference type="OrthoDB" id="272141at2759"/>
<keyword evidence="3" id="KW-0808">Transferase</keyword>
<dbReference type="Pfam" id="PF00069">
    <property type="entry name" value="Pkinase"/>
    <property type="match status" value="1"/>
</dbReference>
<feature type="compositionally biased region" description="Low complexity" evidence="9">
    <location>
        <begin position="23"/>
        <end position="32"/>
    </location>
</feature>
<evidence type="ECO:0000256" key="5">
    <source>
        <dbReference type="ARBA" id="ARBA00022777"/>
    </source>
</evidence>
<evidence type="ECO:0000256" key="7">
    <source>
        <dbReference type="PROSITE-ProRule" id="PRU10141"/>
    </source>
</evidence>
<comment type="similarity">
    <text evidence="1">Belongs to the protein kinase superfamily. CMGC Ser/Thr protein kinase family. GSK-3 subfamily.</text>
</comment>
<evidence type="ECO:0000256" key="8">
    <source>
        <dbReference type="RuleBase" id="RU000304"/>
    </source>
</evidence>
<feature type="compositionally biased region" description="Low complexity" evidence="9">
    <location>
        <begin position="438"/>
        <end position="452"/>
    </location>
</feature>
<dbReference type="InterPro" id="IPR000719">
    <property type="entry name" value="Prot_kinase_dom"/>
</dbReference>
<dbReference type="SUPFAM" id="SSF56112">
    <property type="entry name" value="Protein kinase-like (PK-like)"/>
    <property type="match status" value="1"/>
</dbReference>
<dbReference type="GO" id="GO:0004674">
    <property type="term" value="F:protein serine/threonine kinase activity"/>
    <property type="evidence" value="ECO:0007669"/>
    <property type="project" value="UniProtKB-KW"/>
</dbReference>
<feature type="region of interest" description="Disordered" evidence="9">
    <location>
        <begin position="428"/>
        <end position="460"/>
    </location>
</feature>
<organism evidence="11 12">
    <name type="scientific">Tetrahymena thermophila (strain SB210)</name>
    <dbReference type="NCBI Taxonomy" id="312017"/>
    <lineage>
        <taxon>Eukaryota</taxon>
        <taxon>Sar</taxon>
        <taxon>Alveolata</taxon>
        <taxon>Ciliophora</taxon>
        <taxon>Intramacronucleata</taxon>
        <taxon>Oligohymenophorea</taxon>
        <taxon>Hymenostomatida</taxon>
        <taxon>Tetrahymenina</taxon>
        <taxon>Tetrahymenidae</taxon>
        <taxon>Tetrahymena</taxon>
    </lineage>
</organism>
<accession>I7MH83</accession>
<dbReference type="EMBL" id="GG662527">
    <property type="protein sequence ID" value="EAS02688.3"/>
    <property type="molecule type" value="Genomic_DNA"/>
</dbReference>
<evidence type="ECO:0000313" key="12">
    <source>
        <dbReference type="Proteomes" id="UP000009168"/>
    </source>
</evidence>
<evidence type="ECO:0000256" key="6">
    <source>
        <dbReference type="ARBA" id="ARBA00022840"/>
    </source>
</evidence>
<dbReference type="FunCoup" id="I7MH83">
    <property type="interactions" value="147"/>
</dbReference>
<dbReference type="Gene3D" id="1.10.510.10">
    <property type="entry name" value="Transferase(Phosphotransferase) domain 1"/>
    <property type="match status" value="1"/>
</dbReference>
<dbReference type="eggNOG" id="KOG0658">
    <property type="taxonomic scope" value="Eukaryota"/>
</dbReference>
<keyword evidence="6 7" id="KW-0067">ATP-binding</keyword>
<dbReference type="Gene3D" id="3.30.200.20">
    <property type="entry name" value="Phosphorylase Kinase, domain 1"/>
    <property type="match status" value="1"/>
</dbReference>
<dbReference type="PROSITE" id="PS50011">
    <property type="entry name" value="PROTEIN_KINASE_DOM"/>
    <property type="match status" value="1"/>
</dbReference>
<feature type="region of interest" description="Disordered" evidence="9">
    <location>
        <begin position="1"/>
        <end position="32"/>
    </location>
</feature>
<dbReference type="InParanoid" id="I7MH83"/>
<evidence type="ECO:0000313" key="11">
    <source>
        <dbReference type="EMBL" id="EAS02688.3"/>
    </source>
</evidence>
<dbReference type="GO" id="GO:0005737">
    <property type="term" value="C:cytoplasm"/>
    <property type="evidence" value="ECO:0007669"/>
    <property type="project" value="TreeGrafter"/>
</dbReference>
<sequence>MNNMKKQYGQPMNVSQSQGNVMQSQNLQQQQLAQQQQAQQQQQLQQQQQEQLQYSGSPNITLDKIIGNGTFGVVYLAKMNDTQEQVAIKKVFQDKRYKNREFEIIKSLNHQNLIKLKQAYYTTQNNNPDEVYLNIVMEYVPETLSKVIRTYRKSKQPFPPLLLKVFSYQMFRALAYLKGIGICHRDIKPQNILCDQKTMQLKICDFGSAKKLIKGEPNVSYICSRYYRAPELIFGAEQYTTAIDTWSIGTVIAEMILGEPLFPGENAVEQLVEIIKILGTPTKEQVQKMNPQHNQFNFPSIKPTSWTKIFAKQKPDPMLIDLISRLLVFVPTDRPTPLETLLHPYFNELRSEKFYEQYTKQIDLFNFSPEELKSQPQLASQLIPQWYTSRREKESKLINNSKQAEQQQSQLVNQLTNEFNQKMDISNSQKNINGNFGGSMMSSSQSNPNMGNYQKNYQYH</sequence>
<evidence type="ECO:0000256" key="9">
    <source>
        <dbReference type="SAM" id="MobiDB-lite"/>
    </source>
</evidence>
<dbReference type="GeneID" id="7826641"/>
<dbReference type="InterPro" id="IPR011009">
    <property type="entry name" value="Kinase-like_dom_sf"/>
</dbReference>